<evidence type="ECO:0000259" key="5">
    <source>
        <dbReference type="PROSITE" id="PS50045"/>
    </source>
</evidence>
<dbReference type="InterPro" id="IPR002197">
    <property type="entry name" value="HTH_Fis"/>
</dbReference>
<keyword evidence="8" id="KW-1185">Reference proteome</keyword>
<dbReference type="InterPro" id="IPR035965">
    <property type="entry name" value="PAS-like_dom_sf"/>
</dbReference>
<feature type="domain" description="PAS" evidence="6">
    <location>
        <begin position="7"/>
        <end position="77"/>
    </location>
</feature>
<dbReference type="InterPro" id="IPR058031">
    <property type="entry name" value="AAA_lid_NorR"/>
</dbReference>
<dbReference type="GO" id="GO:0006355">
    <property type="term" value="P:regulation of DNA-templated transcription"/>
    <property type="evidence" value="ECO:0007669"/>
    <property type="project" value="InterPro"/>
</dbReference>
<proteinExistence type="predicted"/>
<keyword evidence="4" id="KW-0804">Transcription</keyword>
<organism evidence="7 8">
    <name type="scientific">Gracilibacillus kekensis</name>
    <dbReference type="NCBI Taxonomy" id="1027249"/>
    <lineage>
        <taxon>Bacteria</taxon>
        <taxon>Bacillati</taxon>
        <taxon>Bacillota</taxon>
        <taxon>Bacilli</taxon>
        <taxon>Bacillales</taxon>
        <taxon>Bacillaceae</taxon>
        <taxon>Gracilibacillus</taxon>
    </lineage>
</organism>
<evidence type="ECO:0000313" key="8">
    <source>
        <dbReference type="Proteomes" id="UP000184184"/>
    </source>
</evidence>
<dbReference type="Gene3D" id="1.10.8.60">
    <property type="match status" value="1"/>
</dbReference>
<keyword evidence="3" id="KW-0805">Transcription regulation</keyword>
<evidence type="ECO:0000256" key="2">
    <source>
        <dbReference type="ARBA" id="ARBA00022840"/>
    </source>
</evidence>
<dbReference type="Pfam" id="PF25601">
    <property type="entry name" value="AAA_lid_14"/>
    <property type="match status" value="1"/>
</dbReference>
<evidence type="ECO:0000259" key="6">
    <source>
        <dbReference type="PROSITE" id="PS50112"/>
    </source>
</evidence>
<evidence type="ECO:0000313" key="7">
    <source>
        <dbReference type="EMBL" id="SHN12749.1"/>
    </source>
</evidence>
<keyword evidence="1" id="KW-0547">Nucleotide-binding</keyword>
<dbReference type="Gene3D" id="1.10.10.60">
    <property type="entry name" value="Homeodomain-like"/>
    <property type="match status" value="1"/>
</dbReference>
<gene>
    <name evidence="7" type="ORF">SAMN05216179_2067</name>
</gene>
<reference evidence="7 8" key="1">
    <citation type="submission" date="2016-11" db="EMBL/GenBank/DDBJ databases">
        <authorList>
            <person name="Jaros S."/>
            <person name="Januszkiewicz K."/>
            <person name="Wedrychowicz H."/>
        </authorList>
    </citation>
    <scope>NUCLEOTIDE SEQUENCE [LARGE SCALE GENOMIC DNA]</scope>
    <source>
        <strain evidence="7 8">CGMCC 1.10681</strain>
    </source>
</reference>
<dbReference type="AlphaFoldDB" id="A0A1M7P7Q2"/>
<dbReference type="SUPFAM" id="SSF55785">
    <property type="entry name" value="PYP-like sensor domain (PAS domain)"/>
    <property type="match status" value="1"/>
</dbReference>
<dbReference type="InterPro" id="IPR027417">
    <property type="entry name" value="P-loop_NTPase"/>
</dbReference>
<dbReference type="SUPFAM" id="SSF52540">
    <property type="entry name" value="P-loop containing nucleoside triphosphate hydrolases"/>
    <property type="match status" value="1"/>
</dbReference>
<dbReference type="PROSITE" id="PS50045">
    <property type="entry name" value="SIGMA54_INTERACT_4"/>
    <property type="match status" value="1"/>
</dbReference>
<dbReference type="Proteomes" id="UP000184184">
    <property type="component" value="Unassembled WGS sequence"/>
</dbReference>
<dbReference type="STRING" id="1027249.SAMN05216179_2067"/>
<dbReference type="PANTHER" id="PTHR32071:SF121">
    <property type="entry name" value="SIGMA L-DEPENDENT TRANSCRIPTIONAL REGULATOR YQIR-RELATED"/>
    <property type="match status" value="1"/>
</dbReference>
<dbReference type="InterPro" id="IPR002078">
    <property type="entry name" value="Sigma_54_int"/>
</dbReference>
<name>A0A1M7P7Q2_9BACI</name>
<dbReference type="Pfam" id="PF00158">
    <property type="entry name" value="Sigma54_activat"/>
    <property type="match status" value="1"/>
</dbReference>
<keyword evidence="2" id="KW-0067">ATP-binding</keyword>
<dbReference type="Pfam" id="PF00989">
    <property type="entry name" value="PAS"/>
    <property type="match status" value="1"/>
</dbReference>
<dbReference type="GO" id="GO:0043565">
    <property type="term" value="F:sequence-specific DNA binding"/>
    <property type="evidence" value="ECO:0007669"/>
    <property type="project" value="InterPro"/>
</dbReference>
<dbReference type="InterPro" id="IPR013767">
    <property type="entry name" value="PAS_fold"/>
</dbReference>
<dbReference type="PANTHER" id="PTHR32071">
    <property type="entry name" value="TRANSCRIPTIONAL REGULATORY PROTEIN"/>
    <property type="match status" value="1"/>
</dbReference>
<dbReference type="EMBL" id="FRCZ01000003">
    <property type="protein sequence ID" value="SHN12749.1"/>
    <property type="molecule type" value="Genomic_DNA"/>
</dbReference>
<dbReference type="PRINTS" id="PR01590">
    <property type="entry name" value="HTHFIS"/>
</dbReference>
<dbReference type="SUPFAM" id="SSF46689">
    <property type="entry name" value="Homeodomain-like"/>
    <property type="match status" value="1"/>
</dbReference>
<sequence>MKINSNNLQKYEKLLHKLPLGIILINMQNKIVSSNQTAERYFNAKATHLIGKDIHEFLENPSTEEVKQLHQQVDKKELLKGTNRKLVTSYSPFLNHHNTLQGVLMLLEPLEKFNQRVSNITESDFYFEIVQELLQTQKNAFRIVMENKDELLSSKQWKAEFDQYNTHIQDWVNQLVYQTIRSRRKRTDSYQPDASLDTIDVFTKPLQKNGKLIGCVQYVTKHENNALKQELDTAKKMIRNLEKTYHLEDIIGETPEINIAREQARLYADMDTPVLIRGEQGTGKLMLARAIHMTSHRKYLPFLKVNSSDLIESNLEELFLKISKKIKNGTVYVNFNQKLTLDYQNKLLAFINEQSTIRFIYGISHTPVISEWSPALYDLLQKYQIILPPLKERLSDLPLLVEAFKIYFNQEYDKQMITVENDVIDYWQKLNWSGNITELKLEVERIILEASSFTSSISLEQLHNKKFIDVSDDENQLSLQQAIDLFEKKYIVKALEQQNFNKTKTAKMLGVSVRNLYYKMEKYKIERGAI</sequence>
<dbReference type="InterPro" id="IPR009057">
    <property type="entry name" value="Homeodomain-like_sf"/>
</dbReference>
<dbReference type="Gene3D" id="3.40.50.300">
    <property type="entry name" value="P-loop containing nucleotide triphosphate hydrolases"/>
    <property type="match status" value="1"/>
</dbReference>
<dbReference type="InterPro" id="IPR000014">
    <property type="entry name" value="PAS"/>
</dbReference>
<protein>
    <submittedName>
        <fullName evidence="7">PAS domain S-box-containing protein</fullName>
    </submittedName>
</protein>
<dbReference type="Gene3D" id="3.30.450.20">
    <property type="entry name" value="PAS domain"/>
    <property type="match status" value="1"/>
</dbReference>
<dbReference type="Pfam" id="PF02954">
    <property type="entry name" value="HTH_8"/>
    <property type="match status" value="1"/>
</dbReference>
<dbReference type="GO" id="GO:0005524">
    <property type="term" value="F:ATP binding"/>
    <property type="evidence" value="ECO:0007669"/>
    <property type="project" value="UniProtKB-KW"/>
</dbReference>
<dbReference type="OrthoDB" id="9771372at2"/>
<dbReference type="NCBIfam" id="TIGR00229">
    <property type="entry name" value="sensory_box"/>
    <property type="match status" value="1"/>
</dbReference>
<evidence type="ECO:0000256" key="4">
    <source>
        <dbReference type="ARBA" id="ARBA00023163"/>
    </source>
</evidence>
<dbReference type="RefSeq" id="WP_073201749.1">
    <property type="nucleotide sequence ID" value="NZ_FRCZ01000003.1"/>
</dbReference>
<evidence type="ECO:0000256" key="1">
    <source>
        <dbReference type="ARBA" id="ARBA00022741"/>
    </source>
</evidence>
<accession>A0A1M7P7Q2</accession>
<feature type="domain" description="Sigma-54 factor interaction" evidence="5">
    <location>
        <begin position="250"/>
        <end position="448"/>
    </location>
</feature>
<dbReference type="SMART" id="SM00091">
    <property type="entry name" value="PAS"/>
    <property type="match status" value="1"/>
</dbReference>
<dbReference type="CDD" id="cd00009">
    <property type="entry name" value="AAA"/>
    <property type="match status" value="1"/>
</dbReference>
<evidence type="ECO:0000256" key="3">
    <source>
        <dbReference type="ARBA" id="ARBA00023015"/>
    </source>
</evidence>
<dbReference type="CDD" id="cd00130">
    <property type="entry name" value="PAS"/>
    <property type="match status" value="1"/>
</dbReference>
<dbReference type="PROSITE" id="PS50112">
    <property type="entry name" value="PAS"/>
    <property type="match status" value="1"/>
</dbReference>